<proteinExistence type="predicted"/>
<keyword evidence="3" id="KW-1185">Reference proteome</keyword>
<feature type="domain" description="Farnesoic acid O-methyl transferase" evidence="1">
    <location>
        <begin position="56"/>
        <end position="173"/>
    </location>
</feature>
<evidence type="ECO:0000259" key="1">
    <source>
        <dbReference type="Pfam" id="PF12248"/>
    </source>
</evidence>
<dbReference type="AlphaFoldDB" id="A0A8S3TUA4"/>
<dbReference type="EMBL" id="CAJPWZ010002376">
    <property type="protein sequence ID" value="CAG2237133.1"/>
    <property type="molecule type" value="Genomic_DNA"/>
</dbReference>
<dbReference type="PANTHER" id="PTHR36695">
    <property type="entry name" value="AGAP008648-PA"/>
    <property type="match status" value="1"/>
</dbReference>
<reference evidence="2" key="1">
    <citation type="submission" date="2021-03" db="EMBL/GenBank/DDBJ databases">
        <authorList>
            <person name="Bekaert M."/>
        </authorList>
    </citation>
    <scope>NUCLEOTIDE SEQUENCE</scope>
</reference>
<dbReference type="PANTHER" id="PTHR36695:SF12">
    <property type="entry name" value="AGAP008648-PA"/>
    <property type="match status" value="1"/>
</dbReference>
<dbReference type="Pfam" id="PF12248">
    <property type="entry name" value="Methyltransf_FA"/>
    <property type="match status" value="1"/>
</dbReference>
<dbReference type="OrthoDB" id="2142040at2759"/>
<protein>
    <recommendedName>
        <fullName evidence="1">Farnesoic acid O-methyl transferase domain-containing protein</fullName>
    </recommendedName>
</protein>
<dbReference type="Proteomes" id="UP000683360">
    <property type="component" value="Unassembled WGS sequence"/>
</dbReference>
<sequence>MTSSNAFPMFSCLGNVLNEIWIKTEDAGNFDAWNTPNIYDYCTKLSDYELFYSEFQEFRFSIKACSNVFIHLSSSANFKSPNFYEIAIGSNNGKNSNLRRKFGTGDSYAKLTLGITSCIDFKEFTLTWSGDGHIQMKDSSDNSVIDWTDISPFNITGLGIRTGWGITGTWKIEFKGQYTGHFCGKTNLYGNMTLLRTTTAINSVFCSTLCSTSGTCFGFNFNKNNQECQLIAGGQVMTTYQRPDWKLYSKCLIGRSVCMGCL</sequence>
<evidence type="ECO:0000313" key="3">
    <source>
        <dbReference type="Proteomes" id="UP000683360"/>
    </source>
</evidence>
<comment type="caution">
    <text evidence="2">The sequence shown here is derived from an EMBL/GenBank/DDBJ whole genome shotgun (WGS) entry which is preliminary data.</text>
</comment>
<gene>
    <name evidence="2" type="ORF">MEDL_49600</name>
</gene>
<organism evidence="2 3">
    <name type="scientific">Mytilus edulis</name>
    <name type="common">Blue mussel</name>
    <dbReference type="NCBI Taxonomy" id="6550"/>
    <lineage>
        <taxon>Eukaryota</taxon>
        <taxon>Metazoa</taxon>
        <taxon>Spiralia</taxon>
        <taxon>Lophotrochozoa</taxon>
        <taxon>Mollusca</taxon>
        <taxon>Bivalvia</taxon>
        <taxon>Autobranchia</taxon>
        <taxon>Pteriomorphia</taxon>
        <taxon>Mytilida</taxon>
        <taxon>Mytiloidea</taxon>
        <taxon>Mytilidae</taxon>
        <taxon>Mytilinae</taxon>
        <taxon>Mytilus</taxon>
    </lineage>
</organism>
<evidence type="ECO:0000313" key="2">
    <source>
        <dbReference type="EMBL" id="CAG2237133.1"/>
    </source>
</evidence>
<dbReference type="InterPro" id="IPR022041">
    <property type="entry name" value="Methyltransf_FA"/>
</dbReference>
<name>A0A8S3TUA4_MYTED</name>
<accession>A0A8S3TUA4</accession>